<proteinExistence type="predicted"/>
<dbReference type="InterPro" id="IPR011034">
    <property type="entry name" value="Formyl_transferase-like_C_sf"/>
</dbReference>
<comment type="caution">
    <text evidence="3">The sequence shown here is derived from an EMBL/GenBank/DDBJ whole genome shotgun (WGS) entry which is preliminary data.</text>
</comment>
<evidence type="ECO:0000313" key="3">
    <source>
        <dbReference type="EMBL" id="PLW70248.1"/>
    </source>
</evidence>
<dbReference type="EMBL" id="PKUS01000002">
    <property type="protein sequence ID" value="PLW70248.1"/>
    <property type="molecule type" value="Genomic_DNA"/>
</dbReference>
<dbReference type="PANTHER" id="PTHR11138:SF5">
    <property type="entry name" value="METHIONYL-TRNA FORMYLTRANSFERASE, MITOCHONDRIAL"/>
    <property type="match status" value="1"/>
</dbReference>
<dbReference type="RefSeq" id="WP_101517230.1">
    <property type="nucleotide sequence ID" value="NZ_PKUS01000002.1"/>
</dbReference>
<dbReference type="InterPro" id="IPR005793">
    <property type="entry name" value="Formyl_trans_C"/>
</dbReference>
<evidence type="ECO:0000313" key="4">
    <source>
        <dbReference type="Proteomes" id="UP000235005"/>
    </source>
</evidence>
<dbReference type="PANTHER" id="PTHR11138">
    <property type="entry name" value="METHIONYL-TRNA FORMYLTRANSFERASE"/>
    <property type="match status" value="1"/>
</dbReference>
<reference evidence="3 4" key="1">
    <citation type="submission" date="2018-01" db="EMBL/GenBank/DDBJ databases">
        <title>The draft genome sequence of Halioglobus lutimaris HF004.</title>
        <authorList>
            <person name="Du Z.-J."/>
            <person name="Shi M.-J."/>
        </authorList>
    </citation>
    <scope>NUCLEOTIDE SEQUENCE [LARGE SCALE GENOMIC DNA]</scope>
    <source>
        <strain evidence="3 4">HF004</strain>
    </source>
</reference>
<sequence length="295" mass="32724">MNTVICASGDLGFSTLENISSELNILAVLTDKNSQSIINWAGDNAVPVFTGNPRNGSCSDFLSALDAVEILLSINYLFIIEEDLIGLPSKAALNIHGSLLPKYRGRAPHIWAIINGEEQVGITVHQIDVGCDTGGILIQREIAVTPITTGGDLIEQFRHLYPELLKQAVELVRDDRCVYIEQNEQDSSYFGKRSPEDGLLDWNWNRQRIYNWVRALTNPYPGAFCLWAGRKVYLWKAVLADEKIDNQTCIGQVVKSDNGSLYVKAADGIVKILEYSIEDNGMQSKQTIPVGVILR</sequence>
<evidence type="ECO:0000259" key="2">
    <source>
        <dbReference type="Pfam" id="PF02911"/>
    </source>
</evidence>
<dbReference type="SUPFAM" id="SSF50486">
    <property type="entry name" value="FMT C-terminal domain-like"/>
    <property type="match status" value="1"/>
</dbReference>
<dbReference type="OrthoDB" id="9802815at2"/>
<dbReference type="SUPFAM" id="SSF53328">
    <property type="entry name" value="Formyltransferase"/>
    <property type="match status" value="1"/>
</dbReference>
<name>A0A2N5X6Y7_9GAMM</name>
<dbReference type="InterPro" id="IPR002376">
    <property type="entry name" value="Formyl_transf_N"/>
</dbReference>
<dbReference type="AlphaFoldDB" id="A0A2N5X6Y7"/>
<dbReference type="InterPro" id="IPR036477">
    <property type="entry name" value="Formyl_transf_N_sf"/>
</dbReference>
<organism evidence="3 4">
    <name type="scientific">Pseudohalioglobus lutimaris</name>
    <dbReference type="NCBI Taxonomy" id="1737061"/>
    <lineage>
        <taxon>Bacteria</taxon>
        <taxon>Pseudomonadati</taxon>
        <taxon>Pseudomonadota</taxon>
        <taxon>Gammaproteobacteria</taxon>
        <taxon>Cellvibrionales</taxon>
        <taxon>Halieaceae</taxon>
        <taxon>Pseudohalioglobus</taxon>
    </lineage>
</organism>
<dbReference type="Pfam" id="PF00551">
    <property type="entry name" value="Formyl_trans_N"/>
    <property type="match status" value="1"/>
</dbReference>
<dbReference type="Proteomes" id="UP000235005">
    <property type="component" value="Unassembled WGS sequence"/>
</dbReference>
<gene>
    <name evidence="3" type="ORF">C0039_03300</name>
</gene>
<feature type="domain" description="Formyl transferase N-terminal" evidence="1">
    <location>
        <begin position="67"/>
        <end position="169"/>
    </location>
</feature>
<dbReference type="Gene3D" id="3.40.50.12230">
    <property type="match status" value="1"/>
</dbReference>
<dbReference type="CDD" id="cd08369">
    <property type="entry name" value="FMT_core"/>
    <property type="match status" value="1"/>
</dbReference>
<keyword evidence="4" id="KW-1185">Reference proteome</keyword>
<dbReference type="GO" id="GO:0004479">
    <property type="term" value="F:methionyl-tRNA formyltransferase activity"/>
    <property type="evidence" value="ECO:0007669"/>
    <property type="project" value="TreeGrafter"/>
</dbReference>
<dbReference type="GO" id="GO:0005829">
    <property type="term" value="C:cytosol"/>
    <property type="evidence" value="ECO:0007669"/>
    <property type="project" value="TreeGrafter"/>
</dbReference>
<dbReference type="Pfam" id="PF02911">
    <property type="entry name" value="Formyl_trans_C"/>
    <property type="match status" value="1"/>
</dbReference>
<dbReference type="CDD" id="cd08702">
    <property type="entry name" value="Arna_FMT_C"/>
    <property type="match status" value="1"/>
</dbReference>
<feature type="domain" description="Formyl transferase C-terminal" evidence="2">
    <location>
        <begin position="194"/>
        <end position="280"/>
    </location>
</feature>
<keyword evidence="3" id="KW-0808">Transferase</keyword>
<accession>A0A2N5X6Y7</accession>
<evidence type="ECO:0000259" key="1">
    <source>
        <dbReference type="Pfam" id="PF00551"/>
    </source>
</evidence>
<protein>
    <submittedName>
        <fullName evidence="3">Formyl transferase</fullName>
    </submittedName>
</protein>